<accession>A0A0U3HCT5</accession>
<dbReference type="InterPro" id="IPR001110">
    <property type="entry name" value="UPF0012_CS"/>
</dbReference>
<evidence type="ECO:0000313" key="6">
    <source>
        <dbReference type="Proteomes" id="UP000321155"/>
    </source>
</evidence>
<dbReference type="Pfam" id="PF00795">
    <property type="entry name" value="CN_hydrolase"/>
    <property type="match status" value="1"/>
</dbReference>
<evidence type="ECO:0000259" key="2">
    <source>
        <dbReference type="PROSITE" id="PS50263"/>
    </source>
</evidence>
<evidence type="ECO:0000313" key="3">
    <source>
        <dbReference type="EMBL" id="ALU38600.1"/>
    </source>
</evidence>
<dbReference type="OrthoDB" id="9811121at2"/>
<dbReference type="InterPro" id="IPR003010">
    <property type="entry name" value="C-N_Hydrolase"/>
</dbReference>
<feature type="domain" description="CN hydrolase" evidence="2">
    <location>
        <begin position="1"/>
        <end position="239"/>
    </location>
</feature>
<dbReference type="STRING" id="446860.AS188_01230"/>
<dbReference type="PANTHER" id="PTHR23088:SF27">
    <property type="entry name" value="DEAMINATED GLUTATHIONE AMIDASE"/>
    <property type="match status" value="1"/>
</dbReference>
<dbReference type="RefSeq" id="WP_058857314.1">
    <property type="nucleotide sequence ID" value="NZ_BJZR01000081.1"/>
</dbReference>
<reference evidence="4 6" key="2">
    <citation type="submission" date="2019-07" db="EMBL/GenBank/DDBJ databases">
        <title>Whole genome shotgun sequence of Kocuria flava NBRC 107626.</title>
        <authorList>
            <person name="Hosoyama A."/>
            <person name="Uohara A."/>
            <person name="Ohji S."/>
            <person name="Ichikawa N."/>
        </authorList>
    </citation>
    <scope>NUCLEOTIDE SEQUENCE [LARGE SCALE GENOMIC DNA]</scope>
    <source>
        <strain evidence="4 6">NBRC 107626</strain>
    </source>
</reference>
<dbReference type="PROSITE" id="PS01227">
    <property type="entry name" value="UPF0012"/>
    <property type="match status" value="1"/>
</dbReference>
<evidence type="ECO:0000256" key="1">
    <source>
        <dbReference type="ARBA" id="ARBA00010613"/>
    </source>
</evidence>
<dbReference type="PROSITE" id="PS50263">
    <property type="entry name" value="CN_HYDROLASE"/>
    <property type="match status" value="1"/>
</dbReference>
<organism evidence="3 5">
    <name type="scientific">Kocuria flava</name>
    <dbReference type="NCBI Taxonomy" id="446860"/>
    <lineage>
        <taxon>Bacteria</taxon>
        <taxon>Bacillati</taxon>
        <taxon>Actinomycetota</taxon>
        <taxon>Actinomycetes</taxon>
        <taxon>Micrococcales</taxon>
        <taxon>Micrococcaceae</taxon>
        <taxon>Kocuria</taxon>
    </lineage>
</organism>
<gene>
    <name evidence="3" type="ORF">AS188_01230</name>
    <name evidence="4" type="ORF">KFL01_23730</name>
</gene>
<dbReference type="Proteomes" id="UP000057181">
    <property type="component" value="Chromosome"/>
</dbReference>
<dbReference type="CDD" id="cd07581">
    <property type="entry name" value="nitrilase_3"/>
    <property type="match status" value="1"/>
</dbReference>
<dbReference type="EMBL" id="CP013254">
    <property type="protein sequence ID" value="ALU38600.1"/>
    <property type="molecule type" value="Genomic_DNA"/>
</dbReference>
<dbReference type="PANTHER" id="PTHR23088">
    <property type="entry name" value="NITRILASE-RELATED"/>
    <property type="match status" value="1"/>
</dbReference>
<dbReference type="AlphaFoldDB" id="A0A0U3HCT5"/>
<dbReference type="Gene3D" id="3.60.110.10">
    <property type="entry name" value="Carbon-nitrogen hydrolase"/>
    <property type="match status" value="1"/>
</dbReference>
<name>A0A0U3HCT5_9MICC</name>
<sequence length="279" mass="29866">MKIAVGQFAPTADTARNLETMARQAEEAAAAGAGLIVFPEEAMLAERLIGEDFAVRVLEGWSGFVQQLSFLAARTRIAVLAGGYETSADGRPYNTLVTVGADGAILGTYRKLHLYDAFSHRESDRIRPGDRGVTVVPVGELRVGMITCYDLRFPEVCRAVVDAGAEVLAVPAAWFAGEHKVDHWQALLKARAIENTVWVVAADTCSEHTIGRSAVLDPLGVVVAEAGEEETVLCAEVDRARIDEVREVVPVLANRRFAPNAAISDPAGEVPAAGTEERS</sequence>
<dbReference type="SUPFAM" id="SSF56317">
    <property type="entry name" value="Carbon-nitrogen hydrolase"/>
    <property type="match status" value="1"/>
</dbReference>
<keyword evidence="6" id="KW-1185">Reference proteome</keyword>
<dbReference type="GO" id="GO:0016787">
    <property type="term" value="F:hydrolase activity"/>
    <property type="evidence" value="ECO:0007669"/>
    <property type="project" value="UniProtKB-KW"/>
</dbReference>
<dbReference type="KEGG" id="kfv:AS188_01230"/>
<proteinExistence type="inferred from homology"/>
<keyword evidence="3" id="KW-0378">Hydrolase</keyword>
<dbReference type="InterPro" id="IPR036526">
    <property type="entry name" value="C-N_Hydrolase_sf"/>
</dbReference>
<evidence type="ECO:0000313" key="4">
    <source>
        <dbReference type="EMBL" id="GEO93067.1"/>
    </source>
</evidence>
<reference evidence="3 5" key="1">
    <citation type="submission" date="2015-11" db="EMBL/GenBank/DDBJ databases">
        <title>Complete Genome Sequence of Kocuria flava strain HO-9041.</title>
        <authorList>
            <person name="Zhou M."/>
            <person name="Dai J."/>
        </authorList>
    </citation>
    <scope>NUCLEOTIDE SEQUENCE [LARGE SCALE GENOMIC DNA]</scope>
    <source>
        <strain evidence="3 5">HO-9041</strain>
    </source>
</reference>
<dbReference type="EMBL" id="BJZR01000081">
    <property type="protein sequence ID" value="GEO93067.1"/>
    <property type="molecule type" value="Genomic_DNA"/>
</dbReference>
<evidence type="ECO:0000313" key="5">
    <source>
        <dbReference type="Proteomes" id="UP000057181"/>
    </source>
</evidence>
<comment type="similarity">
    <text evidence="1">Belongs to the carbon-nitrogen hydrolase superfamily. NIT1/NIT2 family.</text>
</comment>
<protein>
    <submittedName>
        <fullName evidence="3 4">Hydrolase</fullName>
    </submittedName>
</protein>
<dbReference type="Proteomes" id="UP000321155">
    <property type="component" value="Unassembled WGS sequence"/>
</dbReference>